<name>A0A348AF51_9FIRM</name>
<dbReference type="Proteomes" id="UP000276437">
    <property type="component" value="Chromosome"/>
</dbReference>
<dbReference type="AlphaFoldDB" id="A0A348AF51"/>
<keyword evidence="2" id="KW-1185">Reference proteome</keyword>
<proteinExistence type="predicted"/>
<gene>
    <name evidence="1" type="ORF">MAMMFC1_00332</name>
</gene>
<reference evidence="1 2" key="1">
    <citation type="journal article" date="2018" name="Int. J. Syst. Evol. Microbiol.">
        <title>Methylomusa anaerophila gen. nov., sp. nov., an anaerobic methanol-utilizing bacterium isolated from a microbial fuel cell.</title>
        <authorList>
            <person name="Amano N."/>
            <person name="Yamamuro A."/>
            <person name="Miyahara M."/>
            <person name="Kouzuma A."/>
            <person name="Abe T."/>
            <person name="Watanabe K."/>
        </authorList>
    </citation>
    <scope>NUCLEOTIDE SEQUENCE [LARGE SCALE GENOMIC DNA]</scope>
    <source>
        <strain evidence="1 2">MMFC1</strain>
    </source>
</reference>
<protein>
    <recommendedName>
        <fullName evidence="3">HD domain-containing protein</fullName>
    </recommendedName>
</protein>
<dbReference type="OrthoDB" id="1905501at2"/>
<accession>A0A348AF51</accession>
<sequence>MVNLDKLLEFASPFYSNKDEMHNLSHIYRMIKAAQSLMKYYKGQVNGDLIIYGSYFHGLIDCQEEPIREYLASRGIPPEQVDKIVQVSWESKKDQIPNSLEGKILHDAHLIEGGKTYLIVKSLITGTVRGQSLEQTIKYIEKNILGKASCFLPEAQSIYSEKEGFARQFLDDLQAGL</sequence>
<dbReference type="RefSeq" id="WP_126305903.1">
    <property type="nucleotide sequence ID" value="NZ_AP018449.1"/>
</dbReference>
<organism evidence="1 2">
    <name type="scientific">Methylomusa anaerophila</name>
    <dbReference type="NCBI Taxonomy" id="1930071"/>
    <lineage>
        <taxon>Bacteria</taxon>
        <taxon>Bacillati</taxon>
        <taxon>Bacillota</taxon>
        <taxon>Negativicutes</taxon>
        <taxon>Selenomonadales</taxon>
        <taxon>Sporomusaceae</taxon>
        <taxon>Methylomusa</taxon>
    </lineage>
</organism>
<evidence type="ECO:0000313" key="2">
    <source>
        <dbReference type="Proteomes" id="UP000276437"/>
    </source>
</evidence>
<evidence type="ECO:0000313" key="1">
    <source>
        <dbReference type="EMBL" id="BBB89699.1"/>
    </source>
</evidence>
<dbReference type="SUPFAM" id="SSF109604">
    <property type="entry name" value="HD-domain/PDEase-like"/>
    <property type="match status" value="1"/>
</dbReference>
<evidence type="ECO:0008006" key="3">
    <source>
        <dbReference type="Google" id="ProtNLM"/>
    </source>
</evidence>
<dbReference type="KEGG" id="mana:MAMMFC1_00332"/>
<dbReference type="EMBL" id="AP018449">
    <property type="protein sequence ID" value="BBB89699.1"/>
    <property type="molecule type" value="Genomic_DNA"/>
</dbReference>
<dbReference type="Gene3D" id="1.10.3210.10">
    <property type="entry name" value="Hypothetical protein af1432"/>
    <property type="match status" value="1"/>
</dbReference>